<dbReference type="AlphaFoldDB" id="A0A402B8L4"/>
<feature type="coiled-coil region" evidence="1">
    <location>
        <begin position="286"/>
        <end position="316"/>
    </location>
</feature>
<dbReference type="Proteomes" id="UP000287171">
    <property type="component" value="Unassembled WGS sequence"/>
</dbReference>
<dbReference type="RefSeq" id="WP_126628000.1">
    <property type="nucleotide sequence ID" value="NZ_BIFT01000001.1"/>
</dbReference>
<accession>A0A402B8L4</accession>
<proteinExistence type="predicted"/>
<reference evidence="3" key="1">
    <citation type="submission" date="2018-12" db="EMBL/GenBank/DDBJ databases">
        <title>Tengunoibacter tsumagoiensis gen. nov., sp. nov., Dictyobacter kobayashii sp. nov., D. alpinus sp. nov., and D. joshuensis sp. nov. and description of Dictyobacteraceae fam. nov. within the order Ktedonobacterales isolated from Tengu-no-mugimeshi.</title>
        <authorList>
            <person name="Wang C.M."/>
            <person name="Zheng Y."/>
            <person name="Sakai Y."/>
            <person name="Toyoda A."/>
            <person name="Minakuchi Y."/>
            <person name="Abe K."/>
            <person name="Yokota A."/>
            <person name="Yabe S."/>
        </authorList>
    </citation>
    <scope>NUCLEOTIDE SEQUENCE [LARGE SCALE GENOMIC DNA]</scope>
    <source>
        <strain evidence="3">Uno16</strain>
    </source>
</reference>
<evidence type="ECO:0000256" key="1">
    <source>
        <dbReference type="SAM" id="Coils"/>
    </source>
</evidence>
<name>A0A402B8L4_9CHLR</name>
<keyword evidence="1" id="KW-0175">Coiled coil</keyword>
<evidence type="ECO:0000313" key="3">
    <source>
        <dbReference type="Proteomes" id="UP000287171"/>
    </source>
</evidence>
<keyword evidence="3" id="KW-1185">Reference proteome</keyword>
<sequence length="393" mass="46684">MSEYQRYEFMTVDQPLTAEQLEEVEDLSSHIEASSSHALIEYNWGDFKYDPIAVLREYFDGFLYWANWGSPQLAFRFPHGILPANLLDEYDCDEFVTFNKAKDYDVLHFSFNDEEPPDEWMDYDLGSMIAIREELINGDLRALYLAWLASQIRMQDYYYDEEDEEEEDEDEEEDVVFPRVPPGLKSLSAAQKELVSLLRLSEEFVAAAAQYSEPMEASPMDDFAAWIKLLPRERCDDYLVRFARNEAGLRRVLIRELRQAGQSGRPEPTTKEEQRVSFATLLTDVKEIQAEQERRRQEQMRQLEEQNRHARQVRLQYLHLNQDDQWRQIDDIASRKIATAYDQAVKWLIELRDMAKEYHELPAFQTRFNSWVQQYRRLPGLTRRLKEHNFTIL</sequence>
<gene>
    <name evidence="2" type="ORF">KDA_31820</name>
</gene>
<protein>
    <submittedName>
        <fullName evidence="2">Uncharacterized protein</fullName>
    </submittedName>
</protein>
<comment type="caution">
    <text evidence="2">The sequence shown here is derived from an EMBL/GenBank/DDBJ whole genome shotgun (WGS) entry which is preliminary data.</text>
</comment>
<organism evidence="2 3">
    <name type="scientific">Dictyobacter alpinus</name>
    <dbReference type="NCBI Taxonomy" id="2014873"/>
    <lineage>
        <taxon>Bacteria</taxon>
        <taxon>Bacillati</taxon>
        <taxon>Chloroflexota</taxon>
        <taxon>Ktedonobacteria</taxon>
        <taxon>Ktedonobacterales</taxon>
        <taxon>Dictyobacteraceae</taxon>
        <taxon>Dictyobacter</taxon>
    </lineage>
</organism>
<dbReference type="OrthoDB" id="9066681at2"/>
<dbReference type="EMBL" id="BIFT01000001">
    <property type="protein sequence ID" value="GCE27698.1"/>
    <property type="molecule type" value="Genomic_DNA"/>
</dbReference>
<evidence type="ECO:0000313" key="2">
    <source>
        <dbReference type="EMBL" id="GCE27698.1"/>
    </source>
</evidence>